<dbReference type="RefSeq" id="WP_016866117.1">
    <property type="nucleotide sequence ID" value="NZ_CAWNVR010000532.1"/>
</dbReference>
<dbReference type="GO" id="GO:0008713">
    <property type="term" value="F:ADP-heptose-lipopolysaccharide heptosyltransferase activity"/>
    <property type="evidence" value="ECO:0007669"/>
    <property type="project" value="TreeGrafter"/>
</dbReference>
<dbReference type="PANTHER" id="PTHR30160:SF1">
    <property type="entry name" value="LIPOPOLYSACCHARIDE 1,2-N-ACETYLGLUCOSAMINETRANSFERASE-RELATED"/>
    <property type="match status" value="1"/>
</dbReference>
<keyword evidence="1" id="KW-0328">Glycosyltransferase</keyword>
<dbReference type="InterPro" id="IPR002201">
    <property type="entry name" value="Glyco_trans_9"/>
</dbReference>
<dbReference type="EMBL" id="NRQW01000417">
    <property type="protein sequence ID" value="PLZ87229.1"/>
    <property type="molecule type" value="Genomic_DNA"/>
</dbReference>
<dbReference type="PANTHER" id="PTHR30160">
    <property type="entry name" value="TETRAACYLDISACCHARIDE 4'-KINASE-RELATED"/>
    <property type="match status" value="1"/>
</dbReference>
<evidence type="ECO:0000313" key="3">
    <source>
        <dbReference type="EMBL" id="PLZ87229.1"/>
    </source>
</evidence>
<dbReference type="CDD" id="cd03789">
    <property type="entry name" value="GT9_LPS_heptosyltransferase"/>
    <property type="match status" value="1"/>
</dbReference>
<proteinExistence type="predicted"/>
<dbReference type="GO" id="GO:0009244">
    <property type="term" value="P:lipopolysaccharide core region biosynthetic process"/>
    <property type="evidence" value="ECO:0007669"/>
    <property type="project" value="TreeGrafter"/>
</dbReference>
<dbReference type="InterPro" id="IPR051199">
    <property type="entry name" value="LPS_LOS_Heptosyltrfase"/>
</dbReference>
<keyword evidence="4" id="KW-1185">Reference proteome</keyword>
<evidence type="ECO:0000256" key="2">
    <source>
        <dbReference type="ARBA" id="ARBA00022679"/>
    </source>
</evidence>
<protein>
    <submittedName>
        <fullName evidence="3">Glycosyltransferase family 9 protein</fullName>
    </submittedName>
</protein>
<reference evidence="3 4" key="1">
    <citation type="submission" date="2017-08" db="EMBL/GenBank/DDBJ databases">
        <title>Genomes of Fischerella (Mastigocladus) sp. strains.</title>
        <authorList>
            <person name="Miller S.R."/>
        </authorList>
    </citation>
    <scope>NUCLEOTIDE SEQUENCE [LARGE SCALE GENOMIC DNA]</scope>
    <source>
        <strain evidence="3 4">CCMEE 5323</strain>
    </source>
</reference>
<dbReference type="Pfam" id="PF01075">
    <property type="entry name" value="Glyco_transf_9"/>
    <property type="match status" value="1"/>
</dbReference>
<gene>
    <name evidence="3" type="ORF">CEN44_17975</name>
</gene>
<dbReference type="Proteomes" id="UP000235036">
    <property type="component" value="Unassembled WGS sequence"/>
</dbReference>
<sequence>MSHQLQSLKQLSISRIAIVRALPGLGDLLCTVPAFRALRAAFPQAQITLIGLPWAHSFVERFSHYLNEFLEFPGYPGIPEVPPSVHKLPEFLLKAQEQHFDLVLQMHGNGIVSNSFTTLLGARIHAGFYLPEHYCPDPDYFLPYPDNEPEIWRHLRLMEFLGIPLQWDELEFPLRDEDFAALPHLPDKYVCIHPGASLPEKRWSLKSFAAVADAIAARGFQVVLTGTASEANLTQALTAMMRFQPIDLAGKTSLGTMAALLSKASLLVCNDTGVSHLAAALRVKSVVIFTNASLHRWAPLNREIHRSLSPSFIHFPDVEESFVSSTSKSFDTKFGGFYFPVTPAMVMTQVEDLLLKETSNVT</sequence>
<dbReference type="GO" id="GO:0005829">
    <property type="term" value="C:cytosol"/>
    <property type="evidence" value="ECO:0007669"/>
    <property type="project" value="TreeGrafter"/>
</dbReference>
<evidence type="ECO:0000313" key="4">
    <source>
        <dbReference type="Proteomes" id="UP000235036"/>
    </source>
</evidence>
<name>A0A2N6K039_FISMU</name>
<evidence type="ECO:0000256" key="1">
    <source>
        <dbReference type="ARBA" id="ARBA00022676"/>
    </source>
</evidence>
<accession>A0A2N6K039</accession>
<comment type="caution">
    <text evidence="3">The sequence shown here is derived from an EMBL/GenBank/DDBJ whole genome shotgun (WGS) entry which is preliminary data.</text>
</comment>
<dbReference type="Gene3D" id="3.40.50.2000">
    <property type="entry name" value="Glycogen Phosphorylase B"/>
    <property type="match status" value="2"/>
</dbReference>
<organism evidence="3 4">
    <name type="scientific">Fischerella muscicola CCMEE 5323</name>
    <dbReference type="NCBI Taxonomy" id="2019572"/>
    <lineage>
        <taxon>Bacteria</taxon>
        <taxon>Bacillati</taxon>
        <taxon>Cyanobacteriota</taxon>
        <taxon>Cyanophyceae</taxon>
        <taxon>Nostocales</taxon>
        <taxon>Hapalosiphonaceae</taxon>
        <taxon>Fischerella</taxon>
    </lineage>
</organism>
<dbReference type="SUPFAM" id="SSF53756">
    <property type="entry name" value="UDP-Glycosyltransferase/glycogen phosphorylase"/>
    <property type="match status" value="1"/>
</dbReference>
<keyword evidence="2 3" id="KW-0808">Transferase</keyword>
<dbReference type="AlphaFoldDB" id="A0A2N6K039"/>